<evidence type="ECO:0000313" key="4">
    <source>
        <dbReference type="Proteomes" id="UP000198744"/>
    </source>
</evidence>
<dbReference type="AlphaFoldDB" id="A0A1H7VT96"/>
<dbReference type="STRING" id="43775.SAMN04489760_104161"/>
<name>A0A1H7VT96_9BACT</name>
<evidence type="ECO:0000256" key="1">
    <source>
        <dbReference type="SAM" id="Phobius"/>
    </source>
</evidence>
<accession>A0A1H7VT96</accession>
<evidence type="ECO:0000259" key="2">
    <source>
        <dbReference type="Pfam" id="PF04773"/>
    </source>
</evidence>
<proteinExistence type="predicted"/>
<feature type="domain" description="FecR protein" evidence="2">
    <location>
        <begin position="81"/>
        <end position="179"/>
    </location>
</feature>
<keyword evidence="1" id="KW-0472">Membrane</keyword>
<dbReference type="EMBL" id="FOBS01000004">
    <property type="protein sequence ID" value="SEM12045.1"/>
    <property type="molecule type" value="Genomic_DNA"/>
</dbReference>
<gene>
    <name evidence="3" type="ORF">SAMN04489760_104161</name>
</gene>
<keyword evidence="4" id="KW-1185">Reference proteome</keyword>
<dbReference type="RefSeq" id="WP_175476353.1">
    <property type="nucleotide sequence ID" value="NZ_FOBS01000004.1"/>
</dbReference>
<dbReference type="InterPro" id="IPR006860">
    <property type="entry name" value="FecR"/>
</dbReference>
<keyword evidence="1" id="KW-0812">Transmembrane</keyword>
<keyword evidence="1" id="KW-1133">Transmembrane helix</keyword>
<feature type="transmembrane region" description="Helical" evidence="1">
    <location>
        <begin position="20"/>
        <end position="40"/>
    </location>
</feature>
<dbReference type="Gene3D" id="2.60.120.1440">
    <property type="match status" value="1"/>
</dbReference>
<reference evidence="3 4" key="1">
    <citation type="submission" date="2016-10" db="EMBL/GenBank/DDBJ databases">
        <authorList>
            <person name="de Groot N.N."/>
        </authorList>
    </citation>
    <scope>NUCLEOTIDE SEQUENCE [LARGE SCALE GENOMIC DNA]</scope>
    <source>
        <strain evidence="3 4">DSM 8423</strain>
    </source>
</reference>
<sequence length="434" mass="47219">MTSSGSLGVPRLKRRDRPHFVLSLQILCIFLFTFFVPAAAPAEITAVGIAKKATGTLVVVRADGVKERFKGKGALALFEGDDLRTDKRGGALIELDTGIQAGLNRNTSLKIVSRWEKEKGTIRILRLKQGMLWVKTTGGLKQLEVETPVAIAVVKGTEFVIEILKNGNCTLKVIEGLVEFGTAFGTCPIRTSTVSYAVKGKKCTKAVIADVKRAANWTAELRGAERTVAEQAASLPTFWPPPDASTHQKIPRELLASDKTRTYTWANVAARLEKALADNGYSSPGYYAVPEGFALISQLERINQDATPASPEVRWKIKVDPVSIKQFNLDAYLKALLGADAGLFRVIAFVFTPVPIVTRGKANIEEAKLWVGKGGSTLPQVLAKQVYGEDMEATALIYEFEVPRHAKTARLNKPSQRNGQQHLKAAKILKALGG</sequence>
<dbReference type="Proteomes" id="UP000198744">
    <property type="component" value="Unassembled WGS sequence"/>
</dbReference>
<evidence type="ECO:0000313" key="3">
    <source>
        <dbReference type="EMBL" id="SEM12045.1"/>
    </source>
</evidence>
<dbReference type="PANTHER" id="PTHR38731">
    <property type="entry name" value="LIPL45-RELATED LIPOPROTEIN-RELATED"/>
    <property type="match status" value="1"/>
</dbReference>
<organism evidence="3 4">
    <name type="scientific">Syntrophus gentianae</name>
    <dbReference type="NCBI Taxonomy" id="43775"/>
    <lineage>
        <taxon>Bacteria</taxon>
        <taxon>Pseudomonadati</taxon>
        <taxon>Thermodesulfobacteriota</taxon>
        <taxon>Syntrophia</taxon>
        <taxon>Syntrophales</taxon>
        <taxon>Syntrophaceae</taxon>
        <taxon>Syntrophus</taxon>
    </lineage>
</organism>
<protein>
    <submittedName>
        <fullName evidence="3">FecR protein</fullName>
    </submittedName>
</protein>
<dbReference type="Pfam" id="PF04773">
    <property type="entry name" value="FecR"/>
    <property type="match status" value="1"/>
</dbReference>